<name>A0A0K0DRG3_ANGCA</name>
<keyword evidence="1" id="KW-0862">Zinc</keyword>
<keyword evidence="1" id="KW-0560">Oxidoreductase</keyword>
<evidence type="ECO:0000256" key="1">
    <source>
        <dbReference type="RuleBase" id="RU000393"/>
    </source>
</evidence>
<dbReference type="InterPro" id="IPR036423">
    <property type="entry name" value="SOD-like_Cu/Zn_dom_sf"/>
</dbReference>
<dbReference type="PRINTS" id="PR00068">
    <property type="entry name" value="CUZNDISMTASE"/>
</dbReference>
<dbReference type="PROSITE" id="PS00332">
    <property type="entry name" value="SOD_CU_ZN_2"/>
    <property type="match status" value="1"/>
</dbReference>
<dbReference type="GO" id="GO:0005507">
    <property type="term" value="F:copper ion binding"/>
    <property type="evidence" value="ECO:0007669"/>
    <property type="project" value="InterPro"/>
</dbReference>
<evidence type="ECO:0000313" key="4">
    <source>
        <dbReference type="WBParaSite" id="ACAC_0001435201-mRNA-1"/>
    </source>
</evidence>
<dbReference type="InterPro" id="IPR024134">
    <property type="entry name" value="SOD_Cu/Zn_/chaperone"/>
</dbReference>
<dbReference type="CDD" id="cd00305">
    <property type="entry name" value="Cu-Zn_Superoxide_Dismutase"/>
    <property type="match status" value="1"/>
</dbReference>
<dbReference type="GO" id="GO:0004784">
    <property type="term" value="F:superoxide dismutase activity"/>
    <property type="evidence" value="ECO:0007669"/>
    <property type="project" value="UniProtKB-EC"/>
</dbReference>
<proteinExistence type="inferred from homology"/>
<reference evidence="3" key="1">
    <citation type="submission" date="2012-09" db="EMBL/GenBank/DDBJ databases">
        <authorList>
            <person name="Martin A.A."/>
        </authorList>
    </citation>
    <scope>NUCLEOTIDE SEQUENCE</scope>
</reference>
<dbReference type="PROSITE" id="PS00087">
    <property type="entry name" value="SOD_CU_ZN_1"/>
    <property type="match status" value="1"/>
</dbReference>
<dbReference type="SUPFAM" id="SSF49329">
    <property type="entry name" value="Cu,Zn superoxide dismutase-like"/>
    <property type="match status" value="1"/>
</dbReference>
<dbReference type="Pfam" id="PF00080">
    <property type="entry name" value="Sod_Cu"/>
    <property type="match status" value="1"/>
</dbReference>
<dbReference type="EC" id="1.15.1.1" evidence="1"/>
<dbReference type="InterPro" id="IPR001424">
    <property type="entry name" value="SOD_Cu_Zn_dom"/>
</dbReference>
<dbReference type="PANTHER" id="PTHR10003">
    <property type="entry name" value="SUPEROXIDE DISMUTASE CU-ZN -RELATED"/>
    <property type="match status" value="1"/>
</dbReference>
<keyword evidence="1" id="KW-0479">Metal-binding</keyword>
<keyword evidence="3" id="KW-1185">Reference proteome</keyword>
<comment type="function">
    <text evidence="1">Destroys radicals which are normally produced within the cells and which are toxic to biological systems.</text>
</comment>
<organism evidence="3 4">
    <name type="scientific">Angiostrongylus cantonensis</name>
    <name type="common">Rat lungworm</name>
    <dbReference type="NCBI Taxonomy" id="6313"/>
    <lineage>
        <taxon>Eukaryota</taxon>
        <taxon>Metazoa</taxon>
        <taxon>Ecdysozoa</taxon>
        <taxon>Nematoda</taxon>
        <taxon>Chromadorea</taxon>
        <taxon>Rhabditida</taxon>
        <taxon>Rhabditina</taxon>
        <taxon>Rhabditomorpha</taxon>
        <taxon>Strongyloidea</taxon>
        <taxon>Metastrongylidae</taxon>
        <taxon>Angiostrongylus</taxon>
    </lineage>
</organism>
<evidence type="ECO:0000259" key="2">
    <source>
        <dbReference type="Pfam" id="PF00080"/>
    </source>
</evidence>
<keyword evidence="1" id="KW-0186">Copper</keyword>
<dbReference type="AlphaFoldDB" id="A0A0K0DRG3"/>
<protein>
    <recommendedName>
        <fullName evidence="1">Superoxide dismutase [Cu-Zn]</fullName>
        <ecNumber evidence="1">1.15.1.1</ecNumber>
    </recommendedName>
</protein>
<comment type="cofactor">
    <cofactor evidence="1">
        <name>Cu cation</name>
        <dbReference type="ChEBI" id="CHEBI:23378"/>
    </cofactor>
    <text evidence="1">Binds 1 copper ion per subunit.</text>
</comment>
<dbReference type="InterPro" id="IPR018152">
    <property type="entry name" value="SOD_Cu/Zn_BS"/>
</dbReference>
<dbReference type="STRING" id="6313.A0A0K0DRG3"/>
<comment type="similarity">
    <text evidence="1">Belongs to the Cu-Zn superoxide dismutase family.</text>
</comment>
<dbReference type="WBParaSite" id="ACAC_0001435201-mRNA-1">
    <property type="protein sequence ID" value="ACAC_0001435201-mRNA-1"/>
    <property type="gene ID" value="ACAC_0001435201"/>
</dbReference>
<dbReference type="Proteomes" id="UP000035642">
    <property type="component" value="Unassembled WGS sequence"/>
</dbReference>
<sequence>MSEVRCRSIRCLHFLDDERLFHVPKASALIFKAVTGGNPTESIGTIDLMELNGVVTINGSVTGLPPGPHGFHVHEFGSLGNGCIAAGLHFNPFRSDHGGPDDPPSRRHVGDLGNLMTSESGQTPIDIQDSLVTFTGNRGVLGRSFVIHAGEDDLGRGGDVGSRTVGNSGARLACGIIGVVTPGNI</sequence>
<dbReference type="Gene3D" id="2.60.40.200">
    <property type="entry name" value="Superoxide dismutase, copper/zinc binding domain"/>
    <property type="match status" value="1"/>
</dbReference>
<evidence type="ECO:0000313" key="3">
    <source>
        <dbReference type="Proteomes" id="UP000035642"/>
    </source>
</evidence>
<comment type="catalytic activity">
    <reaction evidence="1">
        <text>2 superoxide + 2 H(+) = H2O2 + O2</text>
        <dbReference type="Rhea" id="RHEA:20696"/>
        <dbReference type="ChEBI" id="CHEBI:15378"/>
        <dbReference type="ChEBI" id="CHEBI:15379"/>
        <dbReference type="ChEBI" id="CHEBI:16240"/>
        <dbReference type="ChEBI" id="CHEBI:18421"/>
        <dbReference type="EC" id="1.15.1.1"/>
    </reaction>
</comment>
<reference evidence="4" key="2">
    <citation type="submission" date="2017-02" db="UniProtKB">
        <authorList>
            <consortium name="WormBaseParasite"/>
        </authorList>
    </citation>
    <scope>IDENTIFICATION</scope>
</reference>
<feature type="domain" description="Superoxide dismutase copper/zinc binding" evidence="2">
    <location>
        <begin position="44"/>
        <end position="177"/>
    </location>
</feature>
<accession>A0A0K0DRG3</accession>
<comment type="cofactor">
    <cofactor evidence="1">
        <name>Zn(2+)</name>
        <dbReference type="ChEBI" id="CHEBI:29105"/>
    </cofactor>
    <text evidence="1">Binds 1 zinc ion per subunit.</text>
</comment>